<organism evidence="2 3">
    <name type="scientific">Oryza meyeriana var. granulata</name>
    <dbReference type="NCBI Taxonomy" id="110450"/>
    <lineage>
        <taxon>Eukaryota</taxon>
        <taxon>Viridiplantae</taxon>
        <taxon>Streptophyta</taxon>
        <taxon>Embryophyta</taxon>
        <taxon>Tracheophyta</taxon>
        <taxon>Spermatophyta</taxon>
        <taxon>Magnoliopsida</taxon>
        <taxon>Liliopsida</taxon>
        <taxon>Poales</taxon>
        <taxon>Poaceae</taxon>
        <taxon>BOP clade</taxon>
        <taxon>Oryzoideae</taxon>
        <taxon>Oryzeae</taxon>
        <taxon>Oryzinae</taxon>
        <taxon>Oryza</taxon>
        <taxon>Oryza meyeriana</taxon>
    </lineage>
</organism>
<dbReference type="Proteomes" id="UP000479710">
    <property type="component" value="Unassembled WGS sequence"/>
</dbReference>
<gene>
    <name evidence="2" type="ORF">E2562_027031</name>
</gene>
<dbReference type="EMBL" id="SPHZ02000010">
    <property type="protein sequence ID" value="KAF0896686.1"/>
    <property type="molecule type" value="Genomic_DNA"/>
</dbReference>
<evidence type="ECO:0000256" key="1">
    <source>
        <dbReference type="SAM" id="MobiDB-lite"/>
    </source>
</evidence>
<comment type="caution">
    <text evidence="2">The sequence shown here is derived from an EMBL/GenBank/DDBJ whole genome shotgun (WGS) entry which is preliminary data.</text>
</comment>
<feature type="region of interest" description="Disordered" evidence="1">
    <location>
        <begin position="94"/>
        <end position="127"/>
    </location>
</feature>
<protein>
    <submittedName>
        <fullName evidence="2">Uncharacterized protein</fullName>
    </submittedName>
</protein>
<evidence type="ECO:0000313" key="3">
    <source>
        <dbReference type="Proteomes" id="UP000479710"/>
    </source>
</evidence>
<name>A0A6G1C998_9ORYZ</name>
<reference evidence="2 3" key="1">
    <citation type="submission" date="2019-11" db="EMBL/GenBank/DDBJ databases">
        <title>Whole genome sequence of Oryza granulata.</title>
        <authorList>
            <person name="Li W."/>
        </authorList>
    </citation>
    <scope>NUCLEOTIDE SEQUENCE [LARGE SCALE GENOMIC DNA]</scope>
    <source>
        <strain evidence="3">cv. Menghai</strain>
        <tissue evidence="2">Leaf</tissue>
    </source>
</reference>
<evidence type="ECO:0000313" key="2">
    <source>
        <dbReference type="EMBL" id="KAF0896686.1"/>
    </source>
</evidence>
<accession>A0A6G1C998</accession>
<dbReference type="AlphaFoldDB" id="A0A6G1C998"/>
<keyword evidence="3" id="KW-1185">Reference proteome</keyword>
<proteinExistence type="predicted"/>
<sequence>MRGARLGVRLNADMTSPPRSCPSLRAFSMTPSVATRFQEIIEETFLGSGDPSLGDFLRVLQSVVDRLRGVKATLQRLQARHDAFVAGLVDDHRRRSNAAAKTRRRRASSMPSSRCKKPTLTSTLTMC</sequence>